<proteinExistence type="predicted"/>
<organism evidence="11 12">
    <name type="scientific">Paludibacter propionicigenes (strain DSM 17365 / JCM 13257 / WB4)</name>
    <dbReference type="NCBI Taxonomy" id="694427"/>
    <lineage>
        <taxon>Bacteria</taxon>
        <taxon>Pseudomonadati</taxon>
        <taxon>Bacteroidota</taxon>
        <taxon>Bacteroidia</taxon>
        <taxon>Bacteroidales</taxon>
        <taxon>Paludibacteraceae</taxon>
        <taxon>Paludibacter</taxon>
    </lineage>
</organism>
<evidence type="ECO:0000313" key="11">
    <source>
        <dbReference type="EMBL" id="ADQ79671.1"/>
    </source>
</evidence>
<reference key="1">
    <citation type="submission" date="2010-11" db="EMBL/GenBank/DDBJ databases">
        <title>The complete genome of Paludibacter propionicigenes DSM 17365.</title>
        <authorList>
            <consortium name="US DOE Joint Genome Institute (JGI-PGF)"/>
            <person name="Lucas S."/>
            <person name="Copeland A."/>
            <person name="Lapidus A."/>
            <person name="Bruce D."/>
            <person name="Goodwin L."/>
            <person name="Pitluck S."/>
            <person name="Kyrpides N."/>
            <person name="Mavromatis K."/>
            <person name="Ivanova N."/>
            <person name="Munk A.C."/>
            <person name="Brettin T."/>
            <person name="Detter J.C."/>
            <person name="Han C."/>
            <person name="Tapia R."/>
            <person name="Land M."/>
            <person name="Hauser L."/>
            <person name="Markowitz V."/>
            <person name="Cheng J.-F."/>
            <person name="Hugenholtz P."/>
            <person name="Woyke T."/>
            <person name="Wu D."/>
            <person name="Gronow S."/>
            <person name="Wellnitz S."/>
            <person name="Brambilla E."/>
            <person name="Klenk H.-P."/>
            <person name="Eisen J.A."/>
        </authorList>
    </citation>
    <scope>NUCLEOTIDE SEQUENCE</scope>
    <source>
        <strain>WB4</strain>
    </source>
</reference>
<evidence type="ECO:0000256" key="7">
    <source>
        <dbReference type="ARBA" id="ARBA00047848"/>
    </source>
</evidence>
<gene>
    <name evidence="11" type="ordered locus">Palpr_1525</name>
</gene>
<dbReference type="PANTHER" id="PTHR21022:SF19">
    <property type="entry name" value="PREPHENATE DEHYDRATASE-RELATED"/>
    <property type="match status" value="1"/>
</dbReference>
<evidence type="ECO:0000256" key="2">
    <source>
        <dbReference type="ARBA" id="ARBA00013147"/>
    </source>
</evidence>
<evidence type="ECO:0000259" key="10">
    <source>
        <dbReference type="PROSITE" id="PS51671"/>
    </source>
</evidence>
<dbReference type="InterPro" id="IPR008242">
    <property type="entry name" value="Chor_mutase/pphenate_deHydtase"/>
</dbReference>
<dbReference type="CDD" id="cd04905">
    <property type="entry name" value="ACT_CM-PDT"/>
    <property type="match status" value="1"/>
</dbReference>
<feature type="domain" description="Prephenate dehydratase" evidence="9">
    <location>
        <begin position="23"/>
        <end position="201"/>
    </location>
</feature>
<dbReference type="EMBL" id="CP002345">
    <property type="protein sequence ID" value="ADQ79671.1"/>
    <property type="molecule type" value="Genomic_DNA"/>
</dbReference>
<dbReference type="Gene3D" id="3.30.70.260">
    <property type="match status" value="1"/>
</dbReference>
<evidence type="ECO:0000256" key="8">
    <source>
        <dbReference type="PIRSR" id="PIRSR001500-2"/>
    </source>
</evidence>
<dbReference type="eggNOG" id="COG0077">
    <property type="taxonomic scope" value="Bacteria"/>
</dbReference>
<dbReference type="InterPro" id="IPR045865">
    <property type="entry name" value="ACT-like_dom_sf"/>
</dbReference>
<comment type="catalytic activity">
    <reaction evidence="7">
        <text>prephenate + H(+) = 3-phenylpyruvate + CO2 + H2O</text>
        <dbReference type="Rhea" id="RHEA:21648"/>
        <dbReference type="ChEBI" id="CHEBI:15377"/>
        <dbReference type="ChEBI" id="CHEBI:15378"/>
        <dbReference type="ChEBI" id="CHEBI:16526"/>
        <dbReference type="ChEBI" id="CHEBI:18005"/>
        <dbReference type="ChEBI" id="CHEBI:29934"/>
        <dbReference type="EC" id="4.2.1.51"/>
    </reaction>
</comment>
<dbReference type="UniPathway" id="UPA00121">
    <property type="reaction ID" value="UER00345"/>
</dbReference>
<dbReference type="SUPFAM" id="SSF55021">
    <property type="entry name" value="ACT-like"/>
    <property type="match status" value="1"/>
</dbReference>
<comment type="pathway">
    <text evidence="1">Amino-acid biosynthesis; L-phenylalanine biosynthesis; phenylpyruvate from prephenate: step 1/1.</text>
</comment>
<keyword evidence="6 11" id="KW-0456">Lyase</keyword>
<dbReference type="PIRSF" id="PIRSF001500">
    <property type="entry name" value="Chor_mut_pdt_Ppr"/>
    <property type="match status" value="1"/>
</dbReference>
<dbReference type="PROSITE" id="PS51671">
    <property type="entry name" value="ACT"/>
    <property type="match status" value="1"/>
</dbReference>
<name>E4T4M7_PALPW</name>
<dbReference type="PANTHER" id="PTHR21022">
    <property type="entry name" value="PREPHENATE DEHYDRATASE P PROTEIN"/>
    <property type="match status" value="1"/>
</dbReference>
<keyword evidence="3" id="KW-0028">Amino-acid biosynthesis</keyword>
<dbReference type="Pfam" id="PF00800">
    <property type="entry name" value="PDT"/>
    <property type="match status" value="1"/>
</dbReference>
<feature type="site" description="Essential for prephenate dehydratase activity" evidence="8">
    <location>
        <position position="194"/>
    </location>
</feature>
<keyword evidence="5" id="KW-0584">Phenylalanine biosynthesis</keyword>
<dbReference type="KEGG" id="ppn:Palpr_1525"/>
<dbReference type="HOGENOM" id="CLU_035008_1_0_10"/>
<keyword evidence="12" id="KW-1185">Reference proteome</keyword>
<feature type="domain" description="ACT" evidence="10">
    <location>
        <begin position="218"/>
        <end position="294"/>
    </location>
</feature>
<dbReference type="Proteomes" id="UP000008718">
    <property type="component" value="Chromosome"/>
</dbReference>
<evidence type="ECO:0000259" key="9">
    <source>
        <dbReference type="PROSITE" id="PS51171"/>
    </source>
</evidence>
<sequence length="301" mass="33839">MKILLNNEQDFFIINNERSIMKRVAIQGGLGAYHGIAAENFFAGEDVDIIPCVTFRDIFSAIKKDSNIIGIMAIENTIAGSLLQNYELLKEHKLHIAGEYKLRISHCFAALPGQTIHEIKEVQSHPIALMQCGNFLETLPGVKVVEHEDTALAARDIQNKNLIGNAAICSERAAEIYGLNILAKGIETNKHNFTRFLIFGNDWAVEDIQKDEVINKASIVFTLPHAEGSLAKVLSVFSFYGINLTKIQSLPIIGREWEYQFYVDFKFDDLERYKQSLVAIKPLINELRTLGEYPEGITPEV</sequence>
<dbReference type="EC" id="4.2.1.51" evidence="2"/>
<dbReference type="PROSITE" id="PS51171">
    <property type="entry name" value="PREPHENATE_DEHYDR_3"/>
    <property type="match status" value="1"/>
</dbReference>
<accession>E4T4M7</accession>
<protein>
    <recommendedName>
        <fullName evidence="2">prephenate dehydratase</fullName>
        <ecNumber evidence="2">4.2.1.51</ecNumber>
    </recommendedName>
</protein>
<evidence type="ECO:0000256" key="3">
    <source>
        <dbReference type="ARBA" id="ARBA00022605"/>
    </source>
</evidence>
<dbReference type="InterPro" id="IPR002912">
    <property type="entry name" value="ACT_dom"/>
</dbReference>
<dbReference type="CDD" id="cd13631">
    <property type="entry name" value="PBP2_Ct-PDT_like"/>
    <property type="match status" value="1"/>
</dbReference>
<dbReference type="AlphaFoldDB" id="E4T4M7"/>
<evidence type="ECO:0000256" key="1">
    <source>
        <dbReference type="ARBA" id="ARBA00004741"/>
    </source>
</evidence>
<keyword evidence="4" id="KW-0057">Aromatic amino acid biosynthesis</keyword>
<evidence type="ECO:0000256" key="4">
    <source>
        <dbReference type="ARBA" id="ARBA00023141"/>
    </source>
</evidence>
<reference evidence="11 12" key="2">
    <citation type="journal article" date="2011" name="Stand. Genomic Sci.">
        <title>Complete genome sequence of Paludibacter propionicigenes type strain (WB4).</title>
        <authorList>
            <person name="Gronow S."/>
            <person name="Munk C."/>
            <person name="Lapidus A."/>
            <person name="Nolan M."/>
            <person name="Lucas S."/>
            <person name="Hammon N."/>
            <person name="Deshpande S."/>
            <person name="Cheng J.F."/>
            <person name="Tapia R."/>
            <person name="Han C."/>
            <person name="Goodwin L."/>
            <person name="Pitluck S."/>
            <person name="Liolios K."/>
            <person name="Ivanova N."/>
            <person name="Mavromatis K."/>
            <person name="Mikhailova N."/>
            <person name="Pati A."/>
            <person name="Chen A."/>
            <person name="Palaniappan K."/>
            <person name="Land M."/>
            <person name="Hauser L."/>
            <person name="Chang Y.J."/>
            <person name="Jeffries C.D."/>
            <person name="Brambilla E."/>
            <person name="Rohde M."/>
            <person name="Goker M."/>
            <person name="Detter J.C."/>
            <person name="Woyke T."/>
            <person name="Bristow J."/>
            <person name="Eisen J.A."/>
            <person name="Markowitz V."/>
            <person name="Hugenholtz P."/>
            <person name="Kyrpides N.C."/>
            <person name="Klenk H.P."/>
        </authorList>
    </citation>
    <scope>NUCLEOTIDE SEQUENCE [LARGE SCALE GENOMIC DNA]</scope>
    <source>
        <strain evidence="12">DSM 17365 / JCM 13257 / WB4</strain>
    </source>
</reference>
<dbReference type="GO" id="GO:0005737">
    <property type="term" value="C:cytoplasm"/>
    <property type="evidence" value="ECO:0007669"/>
    <property type="project" value="TreeGrafter"/>
</dbReference>
<evidence type="ECO:0000256" key="6">
    <source>
        <dbReference type="ARBA" id="ARBA00023239"/>
    </source>
</evidence>
<evidence type="ECO:0000256" key="5">
    <source>
        <dbReference type="ARBA" id="ARBA00023222"/>
    </source>
</evidence>
<dbReference type="SUPFAM" id="SSF53850">
    <property type="entry name" value="Periplasmic binding protein-like II"/>
    <property type="match status" value="1"/>
</dbReference>
<dbReference type="InterPro" id="IPR001086">
    <property type="entry name" value="Preph_deHydtase"/>
</dbReference>
<dbReference type="GO" id="GO:0009094">
    <property type="term" value="P:L-phenylalanine biosynthetic process"/>
    <property type="evidence" value="ECO:0007669"/>
    <property type="project" value="UniProtKB-UniPathway"/>
</dbReference>
<dbReference type="GO" id="GO:0004664">
    <property type="term" value="F:prephenate dehydratase activity"/>
    <property type="evidence" value="ECO:0007669"/>
    <property type="project" value="UniProtKB-EC"/>
</dbReference>
<evidence type="ECO:0000313" key="12">
    <source>
        <dbReference type="Proteomes" id="UP000008718"/>
    </source>
</evidence>
<dbReference type="STRING" id="694427.Palpr_1525"/>
<dbReference type="Gene3D" id="3.40.190.10">
    <property type="entry name" value="Periplasmic binding protein-like II"/>
    <property type="match status" value="2"/>
</dbReference>